<comment type="caution">
    <text evidence="1">The sequence shown here is derived from an EMBL/GenBank/DDBJ whole genome shotgun (WGS) entry which is preliminary data.</text>
</comment>
<dbReference type="GO" id="GO:0003677">
    <property type="term" value="F:DNA binding"/>
    <property type="evidence" value="ECO:0007669"/>
    <property type="project" value="InterPro"/>
</dbReference>
<organism evidence="1 2">
    <name type="scientific">Marseilla massiliensis</name>
    <dbReference type="NCBI Taxonomy" id="1841864"/>
    <lineage>
        <taxon>Bacteria</taxon>
        <taxon>Pseudomonadati</taxon>
        <taxon>Bacteroidota</taxon>
        <taxon>Bacteroidia</taxon>
        <taxon>Bacteroidales</taxon>
        <taxon>Prevotellaceae</taxon>
        <taxon>Marseilla</taxon>
    </lineage>
</organism>
<accession>A0A939B6Z3</accession>
<sequence length="77" mass="9029">MKNNLGPVTIGTIIRSKLKERRHTVVWFAEQLGCSRTNVYKIFAKPSIDTEELFKISRILDFDFFKAYSEKLSCRNE</sequence>
<proteinExistence type="predicted"/>
<reference evidence="1" key="2">
    <citation type="journal article" date="2021" name="Sci. Rep.">
        <title>The distribution of antibiotic resistance genes in chicken gut microbiota commensals.</title>
        <authorList>
            <person name="Juricova H."/>
            <person name="Matiasovicova J."/>
            <person name="Kubasova T."/>
            <person name="Cejkova D."/>
            <person name="Rychlik I."/>
        </authorList>
    </citation>
    <scope>NUCLEOTIDE SEQUENCE</scope>
    <source>
        <strain evidence="1">An824</strain>
    </source>
</reference>
<gene>
    <name evidence="1" type="ORF">H6A34_04115</name>
</gene>
<name>A0A939B6Z3_9BACT</name>
<reference evidence="1" key="1">
    <citation type="submission" date="2020-08" db="EMBL/GenBank/DDBJ databases">
        <authorList>
            <person name="Cejkova D."/>
            <person name="Kubasova T."/>
            <person name="Jahodarova E."/>
            <person name="Rychlik I."/>
        </authorList>
    </citation>
    <scope>NUCLEOTIDE SEQUENCE</scope>
    <source>
        <strain evidence="1">An824</strain>
    </source>
</reference>
<evidence type="ECO:0000313" key="2">
    <source>
        <dbReference type="Proteomes" id="UP000706891"/>
    </source>
</evidence>
<dbReference type="Gene3D" id="1.10.260.40">
    <property type="entry name" value="lambda repressor-like DNA-binding domains"/>
    <property type="match status" value="1"/>
</dbReference>
<dbReference type="SUPFAM" id="SSF47413">
    <property type="entry name" value="lambda repressor-like DNA-binding domains"/>
    <property type="match status" value="1"/>
</dbReference>
<evidence type="ECO:0000313" key="1">
    <source>
        <dbReference type="EMBL" id="MBM6673060.1"/>
    </source>
</evidence>
<dbReference type="Proteomes" id="UP000706891">
    <property type="component" value="Unassembled WGS sequence"/>
</dbReference>
<dbReference type="InterPro" id="IPR010982">
    <property type="entry name" value="Lambda_DNA-bd_dom_sf"/>
</dbReference>
<keyword evidence="2" id="KW-1185">Reference proteome</keyword>
<dbReference type="EMBL" id="JACJJG010000012">
    <property type="protein sequence ID" value="MBM6673060.1"/>
    <property type="molecule type" value="Genomic_DNA"/>
</dbReference>
<dbReference type="AlphaFoldDB" id="A0A939B6Z3"/>
<protein>
    <submittedName>
        <fullName evidence="1">Helix-turn-helix transcriptional regulator</fullName>
    </submittedName>
</protein>